<dbReference type="EMBL" id="JAUCMN010000008">
    <property type="protein sequence ID" value="MDM7892493.1"/>
    <property type="molecule type" value="Genomic_DNA"/>
</dbReference>
<feature type="compositionally biased region" description="Gly residues" evidence="3">
    <location>
        <begin position="168"/>
        <end position="181"/>
    </location>
</feature>
<comment type="caution">
    <text evidence="5">The sequence shown here is derived from an EMBL/GenBank/DDBJ whole genome shotgun (WGS) entry which is preliminary data.</text>
</comment>
<dbReference type="PROSITE" id="PS51186">
    <property type="entry name" value="GNAT"/>
    <property type="match status" value="1"/>
</dbReference>
<feature type="region of interest" description="Disordered" evidence="3">
    <location>
        <begin position="157"/>
        <end position="181"/>
    </location>
</feature>
<gene>
    <name evidence="5" type="ORF">QUG93_12430</name>
</gene>
<dbReference type="SUPFAM" id="SSF55729">
    <property type="entry name" value="Acyl-CoA N-acyltransferases (Nat)"/>
    <property type="match status" value="1"/>
</dbReference>
<keyword evidence="2" id="KW-0012">Acyltransferase</keyword>
<keyword evidence="6" id="KW-1185">Reference proteome</keyword>
<dbReference type="PANTHER" id="PTHR43877:SF2">
    <property type="entry name" value="AMINOALKYLPHOSPHONATE N-ACETYLTRANSFERASE-RELATED"/>
    <property type="match status" value="1"/>
</dbReference>
<evidence type="ECO:0000256" key="1">
    <source>
        <dbReference type="ARBA" id="ARBA00022679"/>
    </source>
</evidence>
<sequence length="181" mass="19420">MPLQVRSVRADVPEVDALLDAYLDEREATFPSAQGRYTRKRTPAAEFVAPNGAFVLALDDDRPVGCGGLRRIADDGDDVRFEVKHVFVSPDGRGRGVATAVMDALEQAARDLGATSVVLDTNDSLVAAGAMYRSRGYERVEPFNDNPNATAWYRKAVRTDEPRLATGDGPGAGAGAPDGRR</sequence>
<dbReference type="PANTHER" id="PTHR43877">
    <property type="entry name" value="AMINOALKYLPHOSPHONATE N-ACETYLTRANSFERASE-RELATED-RELATED"/>
    <property type="match status" value="1"/>
</dbReference>
<evidence type="ECO:0000259" key="4">
    <source>
        <dbReference type="PROSITE" id="PS51186"/>
    </source>
</evidence>
<protein>
    <submittedName>
        <fullName evidence="5">GNAT family N-acetyltransferase</fullName>
    </submittedName>
</protein>
<proteinExistence type="predicted"/>
<keyword evidence="1" id="KW-0808">Transferase</keyword>
<dbReference type="Pfam" id="PF00583">
    <property type="entry name" value="Acetyltransf_1"/>
    <property type="match status" value="1"/>
</dbReference>
<dbReference type="InterPro" id="IPR050832">
    <property type="entry name" value="Bact_Acetyltransf"/>
</dbReference>
<name>A0ABT7TSA4_9MICO</name>
<dbReference type="CDD" id="cd04301">
    <property type="entry name" value="NAT_SF"/>
    <property type="match status" value="1"/>
</dbReference>
<evidence type="ECO:0000313" key="5">
    <source>
        <dbReference type="EMBL" id="MDM7892493.1"/>
    </source>
</evidence>
<dbReference type="InterPro" id="IPR016181">
    <property type="entry name" value="Acyl_CoA_acyltransferase"/>
</dbReference>
<evidence type="ECO:0000256" key="3">
    <source>
        <dbReference type="SAM" id="MobiDB-lite"/>
    </source>
</evidence>
<evidence type="ECO:0000313" key="6">
    <source>
        <dbReference type="Proteomes" id="UP001236404"/>
    </source>
</evidence>
<dbReference type="Gene3D" id="3.40.630.30">
    <property type="match status" value="1"/>
</dbReference>
<dbReference type="InterPro" id="IPR000182">
    <property type="entry name" value="GNAT_dom"/>
</dbReference>
<dbReference type="RefSeq" id="WP_289474324.1">
    <property type="nucleotide sequence ID" value="NZ_JAUCMN010000008.1"/>
</dbReference>
<evidence type="ECO:0000256" key="2">
    <source>
        <dbReference type="ARBA" id="ARBA00023315"/>
    </source>
</evidence>
<reference evidence="5 6" key="1">
    <citation type="submission" date="2023-06" db="EMBL/GenBank/DDBJ databases">
        <authorList>
            <person name="Feng G."/>
            <person name="Li J."/>
            <person name="Zhu H."/>
        </authorList>
    </citation>
    <scope>NUCLEOTIDE SEQUENCE [LARGE SCALE GENOMIC DNA]</scope>
    <source>
        <strain evidence="5 6">RHCKG28</strain>
    </source>
</reference>
<accession>A0ABT7TSA4</accession>
<dbReference type="Proteomes" id="UP001236404">
    <property type="component" value="Unassembled WGS sequence"/>
</dbReference>
<organism evidence="5 6">
    <name type="scientific">Curtobacterium caseinilyticum</name>
    <dbReference type="NCBI Taxonomy" id="3055137"/>
    <lineage>
        <taxon>Bacteria</taxon>
        <taxon>Bacillati</taxon>
        <taxon>Actinomycetota</taxon>
        <taxon>Actinomycetes</taxon>
        <taxon>Micrococcales</taxon>
        <taxon>Microbacteriaceae</taxon>
        <taxon>Curtobacterium</taxon>
    </lineage>
</organism>
<feature type="domain" description="N-acetyltransferase" evidence="4">
    <location>
        <begin position="10"/>
        <end position="158"/>
    </location>
</feature>